<protein>
    <recommendedName>
        <fullName evidence="7">DUF3298 domain-containing protein</fullName>
    </recommendedName>
</protein>
<dbReference type="InterPro" id="IPR037126">
    <property type="entry name" value="PdaC/RsiV-like_sf"/>
</dbReference>
<dbReference type="InterPro" id="IPR025303">
    <property type="entry name" value="PdaC"/>
</dbReference>
<dbReference type="Gene3D" id="3.90.640.20">
    <property type="entry name" value="Heat-shock cognate protein, ATPase"/>
    <property type="match status" value="1"/>
</dbReference>
<feature type="region of interest" description="Disordered" evidence="1">
    <location>
        <begin position="187"/>
        <end position="207"/>
    </location>
</feature>
<accession>A0A1T4XB00</accession>
<dbReference type="Proteomes" id="UP000190774">
    <property type="component" value="Unassembled WGS sequence"/>
</dbReference>
<keyword evidence="6" id="KW-1185">Reference proteome</keyword>
<evidence type="ECO:0000259" key="3">
    <source>
        <dbReference type="Pfam" id="PF11738"/>
    </source>
</evidence>
<feature type="domain" description="DUF3298" evidence="3">
    <location>
        <begin position="288"/>
        <end position="365"/>
    </location>
</feature>
<keyword evidence="2" id="KW-0732">Signal</keyword>
<evidence type="ECO:0000313" key="5">
    <source>
        <dbReference type="EMBL" id="SKA86812.1"/>
    </source>
</evidence>
<feature type="chain" id="PRO_5012956243" description="DUF3298 domain-containing protein" evidence="2">
    <location>
        <begin position="22"/>
        <end position="389"/>
    </location>
</feature>
<dbReference type="Pfam" id="PF13739">
    <property type="entry name" value="PdaC"/>
    <property type="match status" value="1"/>
</dbReference>
<dbReference type="InterPro" id="IPR021729">
    <property type="entry name" value="DUF3298"/>
</dbReference>
<organism evidence="5 6">
    <name type="scientific">Prosthecobacter debontii</name>
    <dbReference type="NCBI Taxonomy" id="48467"/>
    <lineage>
        <taxon>Bacteria</taxon>
        <taxon>Pseudomonadati</taxon>
        <taxon>Verrucomicrobiota</taxon>
        <taxon>Verrucomicrobiia</taxon>
        <taxon>Verrucomicrobiales</taxon>
        <taxon>Verrucomicrobiaceae</taxon>
        <taxon>Prosthecobacter</taxon>
    </lineage>
</organism>
<proteinExistence type="predicted"/>
<evidence type="ECO:0008006" key="7">
    <source>
        <dbReference type="Google" id="ProtNLM"/>
    </source>
</evidence>
<evidence type="ECO:0000256" key="1">
    <source>
        <dbReference type="SAM" id="MobiDB-lite"/>
    </source>
</evidence>
<evidence type="ECO:0000256" key="2">
    <source>
        <dbReference type="SAM" id="SignalP"/>
    </source>
</evidence>
<name>A0A1T4XB00_9BACT</name>
<feature type="signal peptide" evidence="2">
    <location>
        <begin position="1"/>
        <end position="21"/>
    </location>
</feature>
<sequence>MSMKIFLFAALLVGSLGGLRAQESQESDWQRRFEGQIGNGLGITLLLSASVQEDGVSTYDGSYYYHKTGVPISLSQVSSDDEGAVRLRENEAFNGSETFTGEWKVKLKGQVIAGTWSSPDGKKQLPIELKESYPAGSVKVVTTALKAVNTLRKNTRNQGREIEVRYVQLASESKAAKAINRVLRQDAHNVPTGGEGDAQGEKVPENPSENDILKALTQAAQNTAEVSDDDEFTYVFSAMDEQKVVMNDHGYLTIEYLTWAYEGGAHGNSSKSYRCFDLETGEEVMLLDLIKPGYDKHWAGAAANLLREQRGLKAKDPLTEAGLFEDRLELNETWYLTPGGIGFSYDPYEIGPYAMGYVEFVLPWKDILADVKPDTRVFQFASPIAARAK</sequence>
<evidence type="ECO:0000259" key="4">
    <source>
        <dbReference type="Pfam" id="PF13739"/>
    </source>
</evidence>
<dbReference type="Gene3D" id="3.30.565.40">
    <property type="entry name" value="Fervidobacterium nodosum Rt17-B1 like"/>
    <property type="match status" value="1"/>
</dbReference>
<evidence type="ECO:0000313" key="6">
    <source>
        <dbReference type="Proteomes" id="UP000190774"/>
    </source>
</evidence>
<feature type="domain" description="Deacetylase PdaC" evidence="4">
    <location>
        <begin position="161"/>
        <end position="269"/>
    </location>
</feature>
<dbReference type="OrthoDB" id="594879at2"/>
<reference evidence="6" key="1">
    <citation type="submission" date="2017-02" db="EMBL/GenBank/DDBJ databases">
        <authorList>
            <person name="Varghese N."/>
            <person name="Submissions S."/>
        </authorList>
    </citation>
    <scope>NUCLEOTIDE SEQUENCE [LARGE SCALE GENOMIC DNA]</scope>
    <source>
        <strain evidence="6">ATCC 700200</strain>
    </source>
</reference>
<gene>
    <name evidence="5" type="ORF">SAMN02745166_01352</name>
</gene>
<dbReference type="AlphaFoldDB" id="A0A1T4XB00"/>
<dbReference type="EMBL" id="FUYE01000003">
    <property type="protein sequence ID" value="SKA86812.1"/>
    <property type="molecule type" value="Genomic_DNA"/>
</dbReference>
<dbReference type="STRING" id="48467.SAMN02745166_01352"/>
<dbReference type="Pfam" id="PF11738">
    <property type="entry name" value="DUF3298"/>
    <property type="match status" value="1"/>
</dbReference>